<proteinExistence type="predicted"/>
<evidence type="ECO:0000256" key="1">
    <source>
        <dbReference type="SAM" id="MobiDB-lite"/>
    </source>
</evidence>
<evidence type="ECO:0000313" key="3">
    <source>
        <dbReference type="Proteomes" id="UP000288805"/>
    </source>
</evidence>
<dbReference type="Proteomes" id="UP000288805">
    <property type="component" value="Unassembled WGS sequence"/>
</dbReference>
<dbReference type="EMBL" id="QGNW01000253">
    <property type="protein sequence ID" value="RVW81446.1"/>
    <property type="molecule type" value="Genomic_DNA"/>
</dbReference>
<protein>
    <submittedName>
        <fullName evidence="2">Uncharacterized protein</fullName>
    </submittedName>
</protein>
<accession>A0A438HAG2</accession>
<dbReference type="AlphaFoldDB" id="A0A438HAG2"/>
<name>A0A438HAG2_VITVI</name>
<reference evidence="2 3" key="1">
    <citation type="journal article" date="2018" name="PLoS Genet.">
        <title>Population sequencing reveals clonal diversity and ancestral inbreeding in the grapevine cultivar Chardonnay.</title>
        <authorList>
            <person name="Roach M.J."/>
            <person name="Johnson D.L."/>
            <person name="Bohlmann J."/>
            <person name="van Vuuren H.J."/>
            <person name="Jones S.J."/>
            <person name="Pretorius I.S."/>
            <person name="Schmidt S.A."/>
            <person name="Borneman A.R."/>
        </authorList>
    </citation>
    <scope>NUCLEOTIDE SEQUENCE [LARGE SCALE GENOMIC DNA]</scope>
    <source>
        <strain evidence="3">cv. Chardonnay</strain>
        <tissue evidence="2">Leaf</tissue>
    </source>
</reference>
<gene>
    <name evidence="2" type="ORF">CK203_035219</name>
</gene>
<sequence>MRNDWGKNSHRGGVKSGGHENSMRFGTTRLRRRVVEWGDENSEELESHCSGENACVDEVWVRVLGLLTHLRGKDFFKRLGNAFGGFVMVDLETKEKHDLK</sequence>
<comment type="caution">
    <text evidence="2">The sequence shown here is derived from an EMBL/GenBank/DDBJ whole genome shotgun (WGS) entry which is preliminary data.</text>
</comment>
<evidence type="ECO:0000313" key="2">
    <source>
        <dbReference type="EMBL" id="RVW81446.1"/>
    </source>
</evidence>
<feature type="region of interest" description="Disordered" evidence="1">
    <location>
        <begin position="1"/>
        <end position="27"/>
    </location>
</feature>
<organism evidence="2 3">
    <name type="scientific">Vitis vinifera</name>
    <name type="common">Grape</name>
    <dbReference type="NCBI Taxonomy" id="29760"/>
    <lineage>
        <taxon>Eukaryota</taxon>
        <taxon>Viridiplantae</taxon>
        <taxon>Streptophyta</taxon>
        <taxon>Embryophyta</taxon>
        <taxon>Tracheophyta</taxon>
        <taxon>Spermatophyta</taxon>
        <taxon>Magnoliopsida</taxon>
        <taxon>eudicotyledons</taxon>
        <taxon>Gunneridae</taxon>
        <taxon>Pentapetalae</taxon>
        <taxon>rosids</taxon>
        <taxon>Vitales</taxon>
        <taxon>Vitaceae</taxon>
        <taxon>Viteae</taxon>
        <taxon>Vitis</taxon>
    </lineage>
</organism>